<dbReference type="EMBL" id="CP001769">
    <property type="protein sequence ID" value="ADB41558.1"/>
    <property type="molecule type" value="Genomic_DNA"/>
</dbReference>
<dbReference type="KEGG" id="sli:Slin_5593"/>
<dbReference type="HOGENOM" id="CLU_1502557_0_0_10"/>
<dbReference type="RefSeq" id="WP_012930051.1">
    <property type="nucleotide sequence ID" value="NC_013730.1"/>
</dbReference>
<protein>
    <recommendedName>
        <fullName evidence="4">DUF4199 domain-containing protein</fullName>
    </recommendedName>
</protein>
<reference evidence="2 3" key="1">
    <citation type="journal article" date="2010" name="Stand. Genomic Sci.">
        <title>Complete genome sequence of Spirosoma linguale type strain (1).</title>
        <authorList>
            <person name="Lail K."/>
            <person name="Sikorski J."/>
            <person name="Saunders E."/>
            <person name="Lapidus A."/>
            <person name="Glavina Del Rio T."/>
            <person name="Copeland A."/>
            <person name="Tice H."/>
            <person name="Cheng J.-F."/>
            <person name="Lucas S."/>
            <person name="Nolan M."/>
            <person name="Bruce D."/>
            <person name="Goodwin L."/>
            <person name="Pitluck S."/>
            <person name="Ivanova N."/>
            <person name="Mavromatis K."/>
            <person name="Ovchinnikova G."/>
            <person name="Pati A."/>
            <person name="Chen A."/>
            <person name="Palaniappan K."/>
            <person name="Land M."/>
            <person name="Hauser L."/>
            <person name="Chang Y.-J."/>
            <person name="Jeffries C.D."/>
            <person name="Chain P."/>
            <person name="Brettin T."/>
            <person name="Detter J.C."/>
            <person name="Schuetze A."/>
            <person name="Rohde M."/>
            <person name="Tindall B.J."/>
            <person name="Goeker M."/>
            <person name="Bristow J."/>
            <person name="Eisen J.A."/>
            <person name="Markowitz V."/>
            <person name="Hugenholtz P."/>
            <person name="Kyrpides N.C."/>
            <person name="Klenk H.-P."/>
            <person name="Chen F."/>
        </authorList>
    </citation>
    <scope>NUCLEOTIDE SEQUENCE [LARGE SCALE GENOMIC DNA]</scope>
    <source>
        <strain evidence="3">ATCC 33905 / DSM 74 / LMG 10896 / Claus 1</strain>
    </source>
</reference>
<dbReference type="STRING" id="504472.Slin_5593"/>
<evidence type="ECO:0000313" key="3">
    <source>
        <dbReference type="Proteomes" id="UP000002028"/>
    </source>
</evidence>
<sequence>MSARFAPTVLLLASLYTVTIIFLQTAAYIAEQTHTSLPNFGLLSVSLTWGSVVVGFHQFAKPILSSIEKTILAVVGVVLLGGVLITGFDFVLHYYIDPDYKNRLAIQQLETSQQKMRAMEAEKNVIFNDDDELEMVQRFTRFYSVKGLIQTNIIGGLISSVLLCFIVLLSSSSSERLQE</sequence>
<dbReference type="AlphaFoldDB" id="D2QRX6"/>
<gene>
    <name evidence="2" type="ordered locus">Slin_5593</name>
</gene>
<keyword evidence="1" id="KW-0472">Membrane</keyword>
<dbReference type="Pfam" id="PF13858">
    <property type="entry name" value="DUF4199"/>
    <property type="match status" value="1"/>
</dbReference>
<accession>D2QRX6</accession>
<evidence type="ECO:0008006" key="4">
    <source>
        <dbReference type="Google" id="ProtNLM"/>
    </source>
</evidence>
<evidence type="ECO:0000313" key="2">
    <source>
        <dbReference type="EMBL" id="ADB41558.1"/>
    </source>
</evidence>
<keyword evidence="3" id="KW-1185">Reference proteome</keyword>
<feature type="transmembrane region" description="Helical" evidence="1">
    <location>
        <begin position="148"/>
        <end position="169"/>
    </location>
</feature>
<dbReference type="InterPro" id="IPR025250">
    <property type="entry name" value="DUF4199"/>
</dbReference>
<keyword evidence="1" id="KW-0812">Transmembrane</keyword>
<feature type="transmembrane region" description="Helical" evidence="1">
    <location>
        <begin position="71"/>
        <end position="96"/>
    </location>
</feature>
<name>D2QRX6_SPILD</name>
<keyword evidence="1" id="KW-1133">Transmembrane helix</keyword>
<proteinExistence type="predicted"/>
<dbReference type="Proteomes" id="UP000002028">
    <property type="component" value="Chromosome"/>
</dbReference>
<evidence type="ECO:0000256" key="1">
    <source>
        <dbReference type="SAM" id="Phobius"/>
    </source>
</evidence>
<organism evidence="2 3">
    <name type="scientific">Spirosoma linguale (strain ATCC 33905 / DSM 74 / LMG 10896 / Claus 1)</name>
    <dbReference type="NCBI Taxonomy" id="504472"/>
    <lineage>
        <taxon>Bacteria</taxon>
        <taxon>Pseudomonadati</taxon>
        <taxon>Bacteroidota</taxon>
        <taxon>Cytophagia</taxon>
        <taxon>Cytophagales</taxon>
        <taxon>Cytophagaceae</taxon>
        <taxon>Spirosoma</taxon>
    </lineage>
</organism>
<feature type="transmembrane region" description="Helical" evidence="1">
    <location>
        <begin position="37"/>
        <end position="59"/>
    </location>
</feature>